<organism evidence="2 3">
    <name type="scientific">Reichenbachiella agariperforans</name>
    <dbReference type="NCBI Taxonomy" id="156994"/>
    <lineage>
        <taxon>Bacteria</taxon>
        <taxon>Pseudomonadati</taxon>
        <taxon>Bacteroidota</taxon>
        <taxon>Cytophagia</taxon>
        <taxon>Cytophagales</taxon>
        <taxon>Reichenbachiellaceae</taxon>
        <taxon>Reichenbachiella</taxon>
    </lineage>
</organism>
<dbReference type="Proteomes" id="UP000184474">
    <property type="component" value="Unassembled WGS sequence"/>
</dbReference>
<sequence length="110" mass="11431">MGLLDLLGFGKKSKEVMVEALKDGAVIVDVRSPAEFQGGHVAGAHNYPLDRIGSQLEGLKAAGKPVVFCCASGMRSGRATSQAKSAGITAYNGGGWMSLNGIVQELKESH</sequence>
<keyword evidence="3" id="KW-1185">Reference proteome</keyword>
<feature type="domain" description="Rhodanese" evidence="1">
    <location>
        <begin position="21"/>
        <end position="108"/>
    </location>
</feature>
<dbReference type="Pfam" id="PF00581">
    <property type="entry name" value="Rhodanese"/>
    <property type="match status" value="1"/>
</dbReference>
<dbReference type="InterPro" id="IPR036873">
    <property type="entry name" value="Rhodanese-like_dom_sf"/>
</dbReference>
<dbReference type="GO" id="GO:0016740">
    <property type="term" value="F:transferase activity"/>
    <property type="evidence" value="ECO:0007669"/>
    <property type="project" value="UniProtKB-KW"/>
</dbReference>
<keyword evidence="2" id="KW-0808">Transferase</keyword>
<name>A0A1M6M2F8_REIAG</name>
<proteinExistence type="predicted"/>
<evidence type="ECO:0000313" key="3">
    <source>
        <dbReference type="Proteomes" id="UP000184474"/>
    </source>
</evidence>
<dbReference type="PROSITE" id="PS50206">
    <property type="entry name" value="RHODANESE_3"/>
    <property type="match status" value="1"/>
</dbReference>
<dbReference type="SUPFAM" id="SSF52821">
    <property type="entry name" value="Rhodanese/Cell cycle control phosphatase"/>
    <property type="match status" value="1"/>
</dbReference>
<accession>A0A1M6M2F8</accession>
<dbReference type="CDD" id="cd00158">
    <property type="entry name" value="RHOD"/>
    <property type="match status" value="1"/>
</dbReference>
<protein>
    <submittedName>
        <fullName evidence="2">Rhodanese-related sulfurtransferase</fullName>
    </submittedName>
</protein>
<dbReference type="RefSeq" id="WP_073120308.1">
    <property type="nucleotide sequence ID" value="NZ_FRAA01000001.1"/>
</dbReference>
<dbReference type="AlphaFoldDB" id="A0A1M6M2F8"/>
<dbReference type="InterPro" id="IPR050229">
    <property type="entry name" value="GlpE_sulfurtransferase"/>
</dbReference>
<dbReference type="Gene3D" id="3.40.250.10">
    <property type="entry name" value="Rhodanese-like domain"/>
    <property type="match status" value="1"/>
</dbReference>
<evidence type="ECO:0000313" key="2">
    <source>
        <dbReference type="EMBL" id="SHJ77651.1"/>
    </source>
</evidence>
<gene>
    <name evidence="2" type="ORF">SAMN04488028_1011193</name>
</gene>
<dbReference type="SMART" id="SM00450">
    <property type="entry name" value="RHOD"/>
    <property type="match status" value="1"/>
</dbReference>
<dbReference type="PANTHER" id="PTHR43031:SF1">
    <property type="entry name" value="PYRIDINE NUCLEOTIDE-DISULPHIDE OXIDOREDUCTASE"/>
    <property type="match status" value="1"/>
</dbReference>
<dbReference type="InterPro" id="IPR001763">
    <property type="entry name" value="Rhodanese-like_dom"/>
</dbReference>
<evidence type="ECO:0000259" key="1">
    <source>
        <dbReference type="PROSITE" id="PS50206"/>
    </source>
</evidence>
<dbReference type="EMBL" id="FRAA01000001">
    <property type="protein sequence ID" value="SHJ77651.1"/>
    <property type="molecule type" value="Genomic_DNA"/>
</dbReference>
<reference evidence="3" key="1">
    <citation type="submission" date="2016-11" db="EMBL/GenBank/DDBJ databases">
        <authorList>
            <person name="Varghese N."/>
            <person name="Submissions S."/>
        </authorList>
    </citation>
    <scope>NUCLEOTIDE SEQUENCE [LARGE SCALE GENOMIC DNA]</scope>
    <source>
        <strain evidence="3">DSM 26134</strain>
    </source>
</reference>
<dbReference type="PANTHER" id="PTHR43031">
    <property type="entry name" value="FAD-DEPENDENT OXIDOREDUCTASE"/>
    <property type="match status" value="1"/>
</dbReference>
<dbReference type="STRING" id="156994.SAMN04488028_1011193"/>